<comment type="caution">
    <text evidence="1">The sequence shown here is derived from an EMBL/GenBank/DDBJ whole genome shotgun (WGS) entry which is preliminary data.</text>
</comment>
<dbReference type="EMBL" id="JAEMHM010000010">
    <property type="protein sequence ID" value="MBJ6725755.1"/>
    <property type="molecule type" value="Genomic_DNA"/>
</dbReference>
<evidence type="ECO:0000313" key="1">
    <source>
        <dbReference type="EMBL" id="MBJ6725755.1"/>
    </source>
</evidence>
<dbReference type="AlphaFoldDB" id="A0A8J7LWG4"/>
<organism evidence="1 2">
    <name type="scientific">Geomesophilobacter sediminis</name>
    <dbReference type="NCBI Taxonomy" id="2798584"/>
    <lineage>
        <taxon>Bacteria</taxon>
        <taxon>Pseudomonadati</taxon>
        <taxon>Thermodesulfobacteriota</taxon>
        <taxon>Desulfuromonadia</taxon>
        <taxon>Geobacterales</taxon>
        <taxon>Geobacteraceae</taxon>
        <taxon>Geomesophilobacter</taxon>
    </lineage>
</organism>
<dbReference type="RefSeq" id="WP_199384644.1">
    <property type="nucleotide sequence ID" value="NZ_JAEMHM010000010.1"/>
</dbReference>
<proteinExistence type="predicted"/>
<sequence>MRLSFAPTFDAAVVQERLDQLLVPESILGPWIGRRLDRLDQDFRSYAASYPLPLWAPGLVLTHEMRSLTEATFPYESVRRVVMQLLRLSCRFPLAVPPCVLDGAATWLDLLVRAEPLFPAANPVEVLREAALDFGSRARLIFSLYLPRHYGGGFDRYPRQYGWIREWLSSRKRRAGRVQVLDAACGSGEGTYGLGELLVRQGYDGASAVHGSTLEPFELFAAAHAYFPHDPCRQNGYRERVAPLLEAGKPELQFYLDDLSMGKGGGGYDLIVCNGLLGGPMLHRPEQLREAVSVLAGRLTPCGILLAADRFHEGWKQAVPPEALQAIFKDNALTPFAVPEGVAGAMRNEH</sequence>
<name>A0A8J7LWG4_9BACT</name>
<reference evidence="1" key="1">
    <citation type="submission" date="2020-12" db="EMBL/GenBank/DDBJ databases">
        <title>Geomonas sp. Red875, isolated from river sediment.</title>
        <authorList>
            <person name="Xu Z."/>
            <person name="Zhang Z."/>
            <person name="Masuda Y."/>
            <person name="Itoh H."/>
            <person name="Senoo K."/>
        </authorList>
    </citation>
    <scope>NUCLEOTIDE SEQUENCE</scope>
    <source>
        <strain evidence="1">Red875</strain>
    </source>
</reference>
<protein>
    <submittedName>
        <fullName evidence="1">Chemotaxis protein CheR</fullName>
    </submittedName>
</protein>
<dbReference type="Proteomes" id="UP000636888">
    <property type="component" value="Unassembled WGS sequence"/>
</dbReference>
<dbReference type="InterPro" id="IPR029063">
    <property type="entry name" value="SAM-dependent_MTases_sf"/>
</dbReference>
<dbReference type="Gene3D" id="3.40.50.150">
    <property type="entry name" value="Vaccinia Virus protein VP39"/>
    <property type="match status" value="1"/>
</dbReference>
<evidence type="ECO:0000313" key="2">
    <source>
        <dbReference type="Proteomes" id="UP000636888"/>
    </source>
</evidence>
<dbReference type="SUPFAM" id="SSF53335">
    <property type="entry name" value="S-adenosyl-L-methionine-dependent methyltransferases"/>
    <property type="match status" value="1"/>
</dbReference>
<gene>
    <name evidence="1" type="ORF">JFN93_13625</name>
</gene>
<keyword evidence="2" id="KW-1185">Reference proteome</keyword>
<accession>A0A8J7LWG4</accession>